<proteinExistence type="predicted"/>
<accession>A0AAD4Z839</accession>
<feature type="compositionally biased region" description="Basic and acidic residues" evidence="1">
    <location>
        <begin position="7"/>
        <end position="23"/>
    </location>
</feature>
<comment type="caution">
    <text evidence="2">The sequence shown here is derived from an EMBL/GenBank/DDBJ whole genome shotgun (WGS) entry which is preliminary data.</text>
</comment>
<feature type="region of interest" description="Disordered" evidence="1">
    <location>
        <begin position="1"/>
        <end position="23"/>
    </location>
</feature>
<name>A0AAD4Z839_PRUDU</name>
<evidence type="ECO:0000313" key="3">
    <source>
        <dbReference type="Proteomes" id="UP001054821"/>
    </source>
</evidence>
<dbReference type="Proteomes" id="UP001054821">
    <property type="component" value="Chromosome 3"/>
</dbReference>
<organism evidence="2 3">
    <name type="scientific">Prunus dulcis</name>
    <name type="common">Almond</name>
    <name type="synonym">Amygdalus dulcis</name>
    <dbReference type="NCBI Taxonomy" id="3755"/>
    <lineage>
        <taxon>Eukaryota</taxon>
        <taxon>Viridiplantae</taxon>
        <taxon>Streptophyta</taxon>
        <taxon>Embryophyta</taxon>
        <taxon>Tracheophyta</taxon>
        <taxon>Spermatophyta</taxon>
        <taxon>Magnoliopsida</taxon>
        <taxon>eudicotyledons</taxon>
        <taxon>Gunneridae</taxon>
        <taxon>Pentapetalae</taxon>
        <taxon>rosids</taxon>
        <taxon>fabids</taxon>
        <taxon>Rosales</taxon>
        <taxon>Rosaceae</taxon>
        <taxon>Amygdaloideae</taxon>
        <taxon>Amygdaleae</taxon>
        <taxon>Prunus</taxon>
    </lineage>
</organism>
<gene>
    <name evidence="2" type="ORF">L3X38_016326</name>
</gene>
<reference evidence="2 3" key="1">
    <citation type="journal article" date="2022" name="G3 (Bethesda)">
        <title>Whole-genome sequence and methylome profiling of the almond [Prunus dulcis (Mill.) D.A. Webb] cultivar 'Nonpareil'.</title>
        <authorList>
            <person name="D'Amico-Willman K.M."/>
            <person name="Ouma W.Z."/>
            <person name="Meulia T."/>
            <person name="Sideli G.M."/>
            <person name="Gradziel T.M."/>
            <person name="Fresnedo-Ramirez J."/>
        </authorList>
    </citation>
    <scope>NUCLEOTIDE SEQUENCE [LARGE SCALE GENOMIC DNA]</scope>
    <source>
        <strain evidence="2">Clone GOH B32 T37-40</strain>
    </source>
</reference>
<sequence length="74" mass="7666">MNGNKGKRGEGKDENERGEAALEDKQWVTAAAAVQAAVATQMAEEEEVSEVGEATEAADQAPTPLVVAVVVLLS</sequence>
<dbReference type="AlphaFoldDB" id="A0AAD4Z839"/>
<protein>
    <submittedName>
        <fullName evidence="2">Uncharacterized protein</fullName>
    </submittedName>
</protein>
<dbReference type="EMBL" id="JAJFAZ020000003">
    <property type="protein sequence ID" value="KAI5337057.1"/>
    <property type="molecule type" value="Genomic_DNA"/>
</dbReference>
<evidence type="ECO:0000256" key="1">
    <source>
        <dbReference type="SAM" id="MobiDB-lite"/>
    </source>
</evidence>
<keyword evidence="3" id="KW-1185">Reference proteome</keyword>
<evidence type="ECO:0000313" key="2">
    <source>
        <dbReference type="EMBL" id="KAI5337057.1"/>
    </source>
</evidence>